<organism evidence="2 3">
    <name type="scientific">Linum trigynum</name>
    <dbReference type="NCBI Taxonomy" id="586398"/>
    <lineage>
        <taxon>Eukaryota</taxon>
        <taxon>Viridiplantae</taxon>
        <taxon>Streptophyta</taxon>
        <taxon>Embryophyta</taxon>
        <taxon>Tracheophyta</taxon>
        <taxon>Spermatophyta</taxon>
        <taxon>Magnoliopsida</taxon>
        <taxon>eudicotyledons</taxon>
        <taxon>Gunneridae</taxon>
        <taxon>Pentapetalae</taxon>
        <taxon>rosids</taxon>
        <taxon>fabids</taxon>
        <taxon>Malpighiales</taxon>
        <taxon>Linaceae</taxon>
        <taxon>Linum</taxon>
    </lineage>
</organism>
<accession>A0AAV2CQY8</accession>
<dbReference type="Pfam" id="PF25397">
    <property type="entry name" value="DUF7887"/>
    <property type="match status" value="1"/>
</dbReference>
<dbReference type="AlphaFoldDB" id="A0AAV2CQY8"/>
<dbReference type="EMBL" id="OZ034814">
    <property type="protein sequence ID" value="CAL1358654.1"/>
    <property type="molecule type" value="Genomic_DNA"/>
</dbReference>
<reference evidence="2 3" key="1">
    <citation type="submission" date="2024-04" db="EMBL/GenBank/DDBJ databases">
        <authorList>
            <person name="Fracassetti M."/>
        </authorList>
    </citation>
    <scope>NUCLEOTIDE SEQUENCE [LARGE SCALE GENOMIC DNA]</scope>
</reference>
<evidence type="ECO:0000313" key="3">
    <source>
        <dbReference type="Proteomes" id="UP001497516"/>
    </source>
</evidence>
<evidence type="ECO:0000259" key="1">
    <source>
        <dbReference type="Pfam" id="PF25397"/>
    </source>
</evidence>
<dbReference type="PANTHER" id="PTHR38389:SF1">
    <property type="entry name" value="DNA-DIRECTED RNA POLYMERASE SUBUNIT BETA"/>
    <property type="match status" value="1"/>
</dbReference>
<keyword evidence="3" id="KW-1185">Reference proteome</keyword>
<proteinExistence type="predicted"/>
<dbReference type="PANTHER" id="PTHR38389">
    <property type="entry name" value="DNA-DIRECTED RNA POLYMERASE SUBUNIT BETA"/>
    <property type="match status" value="1"/>
</dbReference>
<dbReference type="Proteomes" id="UP001497516">
    <property type="component" value="Chromosome 10"/>
</dbReference>
<evidence type="ECO:0000313" key="2">
    <source>
        <dbReference type="EMBL" id="CAL1358654.1"/>
    </source>
</evidence>
<feature type="domain" description="DUF7887" evidence="1">
    <location>
        <begin position="75"/>
        <end position="132"/>
    </location>
</feature>
<sequence>MMAAEIVTAGGSSFFFRGISNSPRSPSRTYSVAKVAVSRLRKPKFTARMKGGGGDDDGERPFFRIPKIPANPTASLAARAAVAVFALGFVDAGYSGDWSRISAISKEVEDWLKVAAFLVVPLCVLLVVSISGSTEEEA</sequence>
<name>A0AAV2CQY8_9ROSI</name>
<dbReference type="InterPro" id="IPR057209">
    <property type="entry name" value="DUF7887"/>
</dbReference>
<gene>
    <name evidence="2" type="ORF">LTRI10_LOCUS6192</name>
</gene>
<protein>
    <recommendedName>
        <fullName evidence="1">DUF7887 domain-containing protein</fullName>
    </recommendedName>
</protein>